<name>A0A8X6G321_TRICU</name>
<feature type="compositionally biased region" description="Basic and acidic residues" evidence="1">
    <location>
        <begin position="28"/>
        <end position="37"/>
    </location>
</feature>
<evidence type="ECO:0000313" key="2">
    <source>
        <dbReference type="EMBL" id="GFQ94553.1"/>
    </source>
</evidence>
<sequence>MEESEADKVTFKRQYSADDENYVNNKSEVSKKQKVDSSQESSNFEEDGISSGGDDDCRSVYSDISNAYDGKCEYCGNMIIKEGVDADRQFSGCCWSEFAHYEGHCFKKEEDFGSDSSNLESEDDK</sequence>
<dbReference type="EMBL" id="BMAO01024318">
    <property type="protein sequence ID" value="GFQ94553.1"/>
    <property type="molecule type" value="Genomic_DNA"/>
</dbReference>
<proteinExistence type="predicted"/>
<comment type="caution">
    <text evidence="2">The sequence shown here is derived from an EMBL/GenBank/DDBJ whole genome shotgun (WGS) entry which is preliminary data.</text>
</comment>
<dbReference type="AlphaFoldDB" id="A0A8X6G321"/>
<organism evidence="2 3">
    <name type="scientific">Trichonephila clavata</name>
    <name type="common">Joro spider</name>
    <name type="synonym">Nephila clavata</name>
    <dbReference type="NCBI Taxonomy" id="2740835"/>
    <lineage>
        <taxon>Eukaryota</taxon>
        <taxon>Metazoa</taxon>
        <taxon>Ecdysozoa</taxon>
        <taxon>Arthropoda</taxon>
        <taxon>Chelicerata</taxon>
        <taxon>Arachnida</taxon>
        <taxon>Araneae</taxon>
        <taxon>Araneomorphae</taxon>
        <taxon>Entelegynae</taxon>
        <taxon>Araneoidea</taxon>
        <taxon>Nephilidae</taxon>
        <taxon>Trichonephila</taxon>
    </lineage>
</organism>
<dbReference type="Proteomes" id="UP000887116">
    <property type="component" value="Unassembled WGS sequence"/>
</dbReference>
<protein>
    <submittedName>
        <fullName evidence="2">Uncharacterized protein</fullName>
    </submittedName>
</protein>
<gene>
    <name evidence="2" type="ORF">TNCT_67241</name>
</gene>
<feature type="region of interest" description="Disordered" evidence="1">
    <location>
        <begin position="22"/>
        <end position="58"/>
    </location>
</feature>
<keyword evidence="3" id="KW-1185">Reference proteome</keyword>
<reference evidence="2" key="1">
    <citation type="submission" date="2020-07" db="EMBL/GenBank/DDBJ databases">
        <title>Multicomponent nature underlies the extraordinary mechanical properties of spider dragline silk.</title>
        <authorList>
            <person name="Kono N."/>
            <person name="Nakamura H."/>
            <person name="Mori M."/>
            <person name="Yoshida Y."/>
            <person name="Ohtoshi R."/>
            <person name="Malay A.D."/>
            <person name="Moran D.A.P."/>
            <person name="Tomita M."/>
            <person name="Numata K."/>
            <person name="Arakawa K."/>
        </authorList>
    </citation>
    <scope>NUCLEOTIDE SEQUENCE</scope>
</reference>
<evidence type="ECO:0000313" key="3">
    <source>
        <dbReference type="Proteomes" id="UP000887116"/>
    </source>
</evidence>
<accession>A0A8X6G321</accession>
<evidence type="ECO:0000256" key="1">
    <source>
        <dbReference type="SAM" id="MobiDB-lite"/>
    </source>
</evidence>